<dbReference type="InterPro" id="IPR002227">
    <property type="entry name" value="Tyrosinase_Cu-bd"/>
</dbReference>
<keyword evidence="3" id="KW-0732">Signal</keyword>
<accession>A0A4S8QJ87</accession>
<dbReference type="PROSITE" id="PS00498">
    <property type="entry name" value="TYROSINASE_2"/>
    <property type="match status" value="1"/>
</dbReference>
<feature type="domain" description="Tyrosinase copper-binding" evidence="4">
    <location>
        <begin position="122"/>
        <end position="139"/>
    </location>
</feature>
<evidence type="ECO:0000256" key="1">
    <source>
        <dbReference type="ARBA" id="ARBA00022723"/>
    </source>
</evidence>
<evidence type="ECO:0000256" key="2">
    <source>
        <dbReference type="ARBA" id="ARBA00023002"/>
    </source>
</evidence>
<evidence type="ECO:0000313" key="7">
    <source>
        <dbReference type="Proteomes" id="UP000308671"/>
    </source>
</evidence>
<dbReference type="GO" id="GO:0016491">
    <property type="term" value="F:oxidoreductase activity"/>
    <property type="evidence" value="ECO:0007669"/>
    <property type="project" value="UniProtKB-KW"/>
</dbReference>
<dbReference type="SUPFAM" id="SSF48056">
    <property type="entry name" value="Di-copper centre-containing domain"/>
    <property type="match status" value="1"/>
</dbReference>
<gene>
    <name evidence="6" type="ORF">BGAL_0612g00020</name>
</gene>
<keyword evidence="7" id="KW-1185">Reference proteome</keyword>
<evidence type="ECO:0000259" key="5">
    <source>
        <dbReference type="PROSITE" id="PS00498"/>
    </source>
</evidence>
<dbReference type="InterPro" id="IPR050316">
    <property type="entry name" value="Tyrosinase/Hemocyanin"/>
</dbReference>
<evidence type="ECO:0000259" key="4">
    <source>
        <dbReference type="PROSITE" id="PS00497"/>
    </source>
</evidence>
<keyword evidence="2" id="KW-0560">Oxidoreductase</keyword>
<keyword evidence="1" id="KW-0479">Metal-binding</keyword>
<dbReference type="InterPro" id="IPR008922">
    <property type="entry name" value="Di-copper_centre_dom_sf"/>
</dbReference>
<sequence length="381" mass="42484">MKFTIFSYCFILANIPFISAGYGHGHDNTQAEASKQIDKWQDQYYQYIKTSIKHQRVGCKSQNIVYRQEWGSLSERSRKDYIKAVQCLQSKPPRSTKEDVPGTRSRYDDFSATHIKVTPYVHFSGLFLHFHRYLVYLYEKALREECGYRGYQPYWDWTLSWEDPRKSSVFNGSPTSMGSNGAFIPNRTSTTISAFGITLDIPPATGGGCISGPFSNNYTVNLGPIAYAPYGPDHGLGYNPRCLSRDISTVWSNNTKPSDVVKLIKNSPDLGTFDTNLEALDGVHAGGHFSMGGLGLDAYASAGDPAFWLHHAMVDKVWSLWQSLNADNRTRMVYGTGTAFNVPPSANITLDTLVDFGILAPKQKISSLISTIEGAFCYAYV</sequence>
<feature type="domain" description="Tyrosinase copper-binding" evidence="5">
    <location>
        <begin position="304"/>
        <end position="315"/>
    </location>
</feature>
<dbReference type="Proteomes" id="UP000308671">
    <property type="component" value="Unassembled WGS sequence"/>
</dbReference>
<dbReference type="AlphaFoldDB" id="A0A4S8QJ87"/>
<evidence type="ECO:0000256" key="3">
    <source>
        <dbReference type="SAM" id="SignalP"/>
    </source>
</evidence>
<feature type="signal peptide" evidence="3">
    <location>
        <begin position="1"/>
        <end position="20"/>
    </location>
</feature>
<dbReference type="EMBL" id="PQXL01000611">
    <property type="protein sequence ID" value="THV44590.1"/>
    <property type="molecule type" value="Genomic_DNA"/>
</dbReference>
<comment type="caution">
    <text evidence="6">The sequence shown here is derived from an EMBL/GenBank/DDBJ whole genome shotgun (WGS) entry which is preliminary data.</text>
</comment>
<dbReference type="PRINTS" id="PR00092">
    <property type="entry name" value="TYROSINASE"/>
</dbReference>
<dbReference type="PANTHER" id="PTHR11474">
    <property type="entry name" value="TYROSINASE FAMILY MEMBER"/>
    <property type="match status" value="1"/>
</dbReference>
<name>A0A4S8QJ87_9HELO</name>
<dbReference type="Pfam" id="PF00264">
    <property type="entry name" value="Tyrosinase"/>
    <property type="match status" value="1"/>
</dbReference>
<feature type="chain" id="PRO_5020951675" description="Tyrosinase copper-binding domain-containing protein" evidence="3">
    <location>
        <begin position="21"/>
        <end position="381"/>
    </location>
</feature>
<evidence type="ECO:0000313" key="6">
    <source>
        <dbReference type="EMBL" id="THV44590.1"/>
    </source>
</evidence>
<proteinExistence type="predicted"/>
<protein>
    <recommendedName>
        <fullName evidence="4 5">Tyrosinase copper-binding domain-containing protein</fullName>
    </recommendedName>
</protein>
<dbReference type="Gene3D" id="1.10.1280.10">
    <property type="entry name" value="Di-copper center containing domain from catechol oxidase"/>
    <property type="match status" value="1"/>
</dbReference>
<dbReference type="OrthoDB" id="6132182at2759"/>
<reference evidence="6 7" key="1">
    <citation type="submission" date="2017-12" db="EMBL/GenBank/DDBJ databases">
        <title>Comparative genomics of Botrytis spp.</title>
        <authorList>
            <person name="Valero-Jimenez C.A."/>
            <person name="Tapia P."/>
            <person name="Veloso J."/>
            <person name="Silva-Moreno E."/>
            <person name="Staats M."/>
            <person name="Valdes J.H."/>
            <person name="Van Kan J.A.L."/>
        </authorList>
    </citation>
    <scope>NUCLEOTIDE SEQUENCE [LARGE SCALE GENOMIC DNA]</scope>
    <source>
        <strain evidence="6 7">MUCL435</strain>
    </source>
</reference>
<organism evidence="6 7">
    <name type="scientific">Botrytis galanthina</name>
    <dbReference type="NCBI Taxonomy" id="278940"/>
    <lineage>
        <taxon>Eukaryota</taxon>
        <taxon>Fungi</taxon>
        <taxon>Dikarya</taxon>
        <taxon>Ascomycota</taxon>
        <taxon>Pezizomycotina</taxon>
        <taxon>Leotiomycetes</taxon>
        <taxon>Helotiales</taxon>
        <taxon>Sclerotiniaceae</taxon>
        <taxon>Botrytis</taxon>
    </lineage>
</organism>
<dbReference type="PROSITE" id="PS00497">
    <property type="entry name" value="TYROSINASE_1"/>
    <property type="match status" value="1"/>
</dbReference>
<dbReference type="GO" id="GO:0046872">
    <property type="term" value="F:metal ion binding"/>
    <property type="evidence" value="ECO:0007669"/>
    <property type="project" value="UniProtKB-KW"/>
</dbReference>
<dbReference type="PANTHER" id="PTHR11474:SF125">
    <property type="entry name" value="N-ACETYL-6-HYDROXYTRYPTOPHAN OXIDASE IVOB-RELATED"/>
    <property type="match status" value="1"/>
</dbReference>